<keyword evidence="2" id="KW-0677">Repeat</keyword>
<dbReference type="GO" id="GO:0016020">
    <property type="term" value="C:membrane"/>
    <property type="evidence" value="ECO:0007669"/>
    <property type="project" value="InterPro"/>
</dbReference>
<dbReference type="SUPFAM" id="SSF49785">
    <property type="entry name" value="Galactose-binding domain-like"/>
    <property type="match status" value="1"/>
</dbReference>
<evidence type="ECO:0000313" key="7">
    <source>
        <dbReference type="Proteomes" id="UP001155280"/>
    </source>
</evidence>
<dbReference type="InterPro" id="IPR013783">
    <property type="entry name" value="Ig-like_fold"/>
</dbReference>
<dbReference type="Pfam" id="PF05345">
    <property type="entry name" value="He_PIG"/>
    <property type="match status" value="7"/>
</dbReference>
<dbReference type="PROSITE" id="PS50853">
    <property type="entry name" value="FN3"/>
    <property type="match status" value="1"/>
</dbReference>
<dbReference type="Gene3D" id="2.60.120.430">
    <property type="entry name" value="Galactose-binding lectin"/>
    <property type="match status" value="2"/>
</dbReference>
<evidence type="ECO:0000256" key="2">
    <source>
        <dbReference type="ARBA" id="ARBA00022737"/>
    </source>
</evidence>
<dbReference type="SUPFAM" id="SSF117281">
    <property type="entry name" value="Kelch motif"/>
    <property type="match status" value="1"/>
</dbReference>
<comment type="caution">
    <text evidence="6">The sequence shown here is derived from an EMBL/GenBank/DDBJ whole genome shotgun (WGS) entry which is preliminary data.</text>
</comment>
<feature type="compositionally biased region" description="Acidic residues" evidence="3">
    <location>
        <begin position="576"/>
        <end position="594"/>
    </location>
</feature>
<dbReference type="PANTHER" id="PTHR24412:SF489">
    <property type="entry name" value="RING FINGER DOMAIN AND KELCH REPEAT-CONTAINING PROTEIN DDB_G0271372"/>
    <property type="match status" value="1"/>
</dbReference>
<dbReference type="GO" id="GO:0005509">
    <property type="term" value="F:calcium ion binding"/>
    <property type="evidence" value="ECO:0007669"/>
    <property type="project" value="InterPro"/>
</dbReference>
<dbReference type="Proteomes" id="UP001155280">
    <property type="component" value="Unassembled WGS sequence"/>
</dbReference>
<dbReference type="InterPro" id="IPR002909">
    <property type="entry name" value="IPT_dom"/>
</dbReference>
<dbReference type="Pfam" id="PF11721">
    <property type="entry name" value="Malectin"/>
    <property type="match status" value="2"/>
</dbReference>
<gene>
    <name evidence="6" type="ORF">MKO06_06670</name>
</gene>
<sequence length="3675" mass="386204">MFAKTFFRNPLIAKILFLISLIVVSFELSGQNFSQNLLNFNGFTDVNAGTSLMYGPDGRLYVSEYTGDIKIYTIERIGPGDYVVQAIEVLNDIKQIQDHNDDGSLHSSNLRETIGLTVTGTATNPIFYVSSSDFRIGGGGNGEDEGLDTNSGIITRFSWNGTSWDVVDIVRGLPRSEENHATNGLEFVTVNGIDYLIVAQGGHTNAGGPSNNFAFTTEYALSAAVLSINLTQLEAMPILNDNGRKYIYDLPTLDDPTRPNVNGIIDPDAPGYDGIDVNDPWGGNDGLNQAMIVPGGPVQIFSPGYRNAYDLVVTESGAVYVTDNGANGGWGGFPVNEGGGLANNDYDPNEPGSTSSSDGEQVNNKDHLTLVTTDIQNYQFGSFYGGHPTPVRANPTGAGLYTNPAVTGTTGAIFRTLIYHPTKNEPGFTQDPNTGLPANWPPVSVANPVEGDWRGPGINNPDGPDDEIITTWGTNTNAIDEYTASNFSGAMKGNLLAGVNTGLLRRVELKTDGTLETLTSSFISGLGGNALGVTCNSDTDIFPGTIWVVTLDGTLTVLEPQDFSICILPGEDGYDPSGDNDFDGYTNQDEEDNGTDACNGGSQPQDFDKAAGGPLVSDLNDLDDDNDGIPDQDDPFQLGDVSKSGSDAFVLPVKNELFSSNTQLKGYLGLGLTGLMNNGSPNPNWLNMLDRRDDPNDPNPNDILGGAIGAMTMQMTSGTALGIENSQEKGFQYGVQTDVNTGVFTVSGGIFNFSAPLQLYGNTSAPNGELGFFIGDGTQSNYIKFIISPQGLTAQQEINDNPQTPVNLVLDVAERPQSGVEFYFVIDPSSGQVDLKYSLDNGLRQDLGSLNAEGAILEALQQNSKDLAVGFIGTSNAEGVELEGTWDYLNVTSNQPSLLSELPDLERTVQSADELINLNDYFTDDQGAANLIYTIQANTDPAVTATISGNNLSLSYPANSTITTITIRATDGDNNFVEDSFTVTVADPPLVLYRVNAGGALVASIDSEIDWAEDSSTSPSPYLSVAGTGGIYTGNIVNLAEGVDATTVPVGIFSKERFDGSAGAPNLTYSFPVTQQGNYEVRLYMGNAWDGTSDIGTRVFDVSIENVVHPELDNIDLSARFGHKTGGVISKIVNITDGSIDISFIHGVQNPLINGIEILSYSGPVETPILVSTIPDQTNFISEELDGSLAVSATGGDGNLNYSMEGAPEGVTIEPTNGQIGGTIAEDANLASPYTVTVYVNDSDGTTTDEVSTSFTWTIIGNEPSILVELPDLERTVQSAEDVINLNDYFTDAQGSANLIYTIEANSDPSIVAAINGSDLVLNYPSVPAVSTITIRATDADNNFIEDSFTVNVTEPPLVLYRVNAGGSLVASIDSEIDWAADSSISPSPYLSEPGTGGLYSGTIVKLDEGVDATSTPLSLFNTERYDGSSGLPNLTYTFPVSQEGNYEVRLYMGNGWDGTSNPGTRVFDVSIEGQVYPELDNIDLSATFGHQTGAVISKIVNVTDGAIDISFIHGIQNPLINGIEIINASDTPLPLEVWNIADQQSYLGEILDGSLQVLASGGDGSLNYSIQGAPPGVIIDPGTGVISGTISQTADISNPYEVKIIVDDSDSDLTDIVERTFIWTITESAPTLWVNKNENENYTGRHECSFVQAGDKFYLIGGRESAQTVDVYDYTTNSWNSLVDSAPFGFNHYQATEYQGLIWVIGAFKTNNFPSEQPADYVWAFNPATQDWIQVAEIPIDRRRGSAGLVVYNDKFYISGGNTIGHDGGYVSWFDEFDPATGVWTTLADAPRARDHFHAVVIENNLYLAGGRLSGGTGGTFKPLIPEVDVYNFSTSSWSTLPADKNIPTPRAAAMAVNFNDKMVVIGGEVDNELVYGVATTDALKITEEYDPVTGNWTRLADMNFERHGTQAIVSGEGIFTLAGSPNKGGGNQKNMEYFGVDAPVGSPSVASALSGPENFSLSAGSQGEIQLEIINGNVGLIITSAVISGPNAHNFEITSENISGSLWKPNSTNVISLTHLGDQALESAILTINYGQNEQLIINLETIEGIVVSSILDQTNVDGDVLDESLFVEASGGDGALTYSMTGAPSGVEIDAATGVISGTIASDASINSPYTVTVTVDDSDLQDIDAVDVQFTWTVNASQVILVTDIADQTSIDGDILDGNLQVEASGGDGVLTYSMTGAPSGVVIDAATGVISGTVASDASLNSPYTVTVTVDDSDLQDTDAIDVQFTWTVNASQVIQVTKVLDQTNIEGDVLDGSLFVGASGGDGALTYSMTGAPSGVEIDAATGVISGTVASDASLNSPYTVTVTVDDSDLQDTDAIDVQFNWTVNASQVILVTDISDLTSIDGDILDGNLQVEASGGDGALTYSMTGAPSGVEIDAATGVISGTIASDASLNSPYTVTVTVDDSDLQDTDAIDVQFTWTVNASQVILVTDIADQTSIDGDILDGNLQVEASGGDGALTYLMTGAPSGVAINASTGVISGTVASDASLNSPYTVTVTVDDSDLQDTDAIDVQFNWTVNASQVILVTDISDQTSIVGDILDGNLQVEASGGDGALTYSMTGAPSGVLIDPATGVISGTIASDASLNSPYTVTVTVDDSDLQDTDAIDVQFTWTVNPPNVAPTIEIVNPMDGAIFTAPATILITANATDTDGSVIQVEFFDGANSLGIDFDGSDGWSLNWTDVPTGNYELTAVATDDDSETTTSAIVAIAVEAPNSLPSVVITSPLNNELFTSPADILITANATDADGSVIQVEFFEGANSLGIDTDGSDGWSWNWTDVPTGNYELTAVATDDDSETTTSAIVAIAVEEPNVLPSVVITSPLNNELFTSPADILITANATDTDGSVIQVEFFEGSNSLGIDTDGSDGWSLNWTDVPTGNYELTAVATDDDSETTTSAIVAIAVEAPNSLPSVVITSPLNNELFTSPADILITANATDADGSVIQVEFFEGANSLGTDTDGSDGWSWNWTDVPTGNYELTAVATDDDSETTTSAIVAIAVEEPNVLPSVVITSPLNNELFTSPADILITANATDTDGSVIQVEFFEGANSLGTDTDGSDGWSLNWTDVPTGNYELTAVATDDDSETTTSAVVAITVEEPNALPLVAITSPLNNAAFTSPANILIAADATDPDGSVISVEFYEGSNFLGLDTDGSDGWSFAWNNVTSNPYTLTAVAIDDEGASTTSASVNITVSEPIPAITSFIPSMGPVGSLVKINGTNLQGVTAVNFGPSVSEIISVSANVIEVRVPPVNGRLPKEVKISLTSPAGNYTSSNKFTIIEGTPPANQNPVVNIISPATNTVFTAPATIDIIANASDSDGSIVKVEFFAGTTKLGEDLTGPYEFSWAGVAAGNYSLTAKATDDRGAVSTSEVINVQVQDPGGNVAPVVSITSPANNSSFTAPASINITASASDADGSITQVEFFNGSVSLGVDMESPYGVAWNNITEGTYLLTAIATDDLGAVTTSDVVTVTINPSLTINAPTNLSAQWISNSQVSLSWQDNSLDEDGFVLERSSKLNFSGRVDLISLPANTVSYIDNNLNRNKGGGTLYYRIRAVRVNQYSAYSNTALASSNSSTSTQLDSDSMESNLAVSPNPTTGEATFKFTLTKNSPYNLSVFDGRGAFLFLISEGSAKAGVEQSFEVDLNNYPEATYILVLETSYSTESVKLLVRR</sequence>
<evidence type="ECO:0000259" key="5">
    <source>
        <dbReference type="PROSITE" id="PS50853"/>
    </source>
</evidence>
<dbReference type="CDD" id="cd00102">
    <property type="entry name" value="IPT"/>
    <property type="match status" value="1"/>
</dbReference>
<dbReference type="InterPro" id="IPR006652">
    <property type="entry name" value="Kelch_1"/>
</dbReference>
<dbReference type="RefSeq" id="WP_241549986.1">
    <property type="nucleotide sequence ID" value="NZ_JANCNS010000001.1"/>
</dbReference>
<dbReference type="Pfam" id="PF24681">
    <property type="entry name" value="Kelch_KLHDC2_KLHL20_DRC7"/>
    <property type="match status" value="1"/>
</dbReference>
<feature type="compositionally biased region" description="Low complexity" evidence="3">
    <location>
        <begin position="3575"/>
        <end position="3586"/>
    </location>
</feature>
<dbReference type="PROSITE" id="PS50268">
    <property type="entry name" value="CADHERIN_2"/>
    <property type="match status" value="1"/>
</dbReference>
<dbReference type="Gene3D" id="2.120.10.30">
    <property type="entry name" value="TolB, C-terminal domain"/>
    <property type="match status" value="1"/>
</dbReference>
<organism evidence="6 7">
    <name type="scientific">Christiangramia oceanisediminis</name>
    <dbReference type="NCBI Taxonomy" id="2920386"/>
    <lineage>
        <taxon>Bacteria</taxon>
        <taxon>Pseudomonadati</taxon>
        <taxon>Bacteroidota</taxon>
        <taxon>Flavobacteriia</taxon>
        <taxon>Flavobacteriales</taxon>
        <taxon>Flavobacteriaceae</taxon>
        <taxon>Christiangramia</taxon>
    </lineage>
</organism>
<feature type="compositionally biased region" description="Polar residues" evidence="3">
    <location>
        <begin position="351"/>
        <end position="362"/>
    </location>
</feature>
<dbReference type="Gene3D" id="2.120.10.80">
    <property type="entry name" value="Kelch-type beta propeller"/>
    <property type="match status" value="1"/>
</dbReference>
<feature type="domain" description="Cadherin" evidence="4">
    <location>
        <begin position="2345"/>
        <end position="2452"/>
    </location>
</feature>
<dbReference type="GO" id="GO:0007156">
    <property type="term" value="P:homophilic cell adhesion via plasma membrane adhesion molecules"/>
    <property type="evidence" value="ECO:0007669"/>
    <property type="project" value="InterPro"/>
</dbReference>
<dbReference type="SUPFAM" id="SSF81296">
    <property type="entry name" value="E set domains"/>
    <property type="match status" value="1"/>
</dbReference>
<evidence type="ECO:0000256" key="3">
    <source>
        <dbReference type="SAM" id="MobiDB-lite"/>
    </source>
</evidence>
<feature type="region of interest" description="Disordered" evidence="3">
    <location>
        <begin position="339"/>
        <end position="363"/>
    </location>
</feature>
<dbReference type="SMART" id="SM00089">
    <property type="entry name" value="PKD"/>
    <property type="match status" value="8"/>
</dbReference>
<keyword evidence="1" id="KW-0880">Kelch repeat</keyword>
<evidence type="ECO:0000313" key="6">
    <source>
        <dbReference type="EMBL" id="MCP9199582.1"/>
    </source>
</evidence>
<proteinExistence type="predicted"/>
<dbReference type="PANTHER" id="PTHR24412">
    <property type="entry name" value="KELCH PROTEIN"/>
    <property type="match status" value="1"/>
</dbReference>
<evidence type="ECO:0000259" key="4">
    <source>
        <dbReference type="PROSITE" id="PS50268"/>
    </source>
</evidence>
<protein>
    <submittedName>
        <fullName evidence="6">Ig-like domain-containing protein</fullName>
    </submittedName>
</protein>
<feature type="region of interest" description="Disordered" evidence="3">
    <location>
        <begin position="3575"/>
        <end position="3596"/>
    </location>
</feature>
<dbReference type="EMBL" id="JANCNS010000001">
    <property type="protein sequence ID" value="MCP9199582.1"/>
    <property type="molecule type" value="Genomic_DNA"/>
</dbReference>
<name>A0A9X2I977_9FLAO</name>
<accession>A0A9X2I977</accession>
<dbReference type="InterPro" id="IPR014756">
    <property type="entry name" value="Ig_E-set"/>
</dbReference>
<feature type="region of interest" description="Disordered" evidence="3">
    <location>
        <begin position="576"/>
        <end position="641"/>
    </location>
</feature>
<dbReference type="InterPro" id="IPR008979">
    <property type="entry name" value="Galactose-bd-like_sf"/>
</dbReference>
<dbReference type="InterPro" id="IPR002126">
    <property type="entry name" value="Cadherin-like_dom"/>
</dbReference>
<dbReference type="Gene3D" id="2.60.40.10">
    <property type="entry name" value="Immunoglobulins"/>
    <property type="match status" value="18"/>
</dbReference>
<dbReference type="Pfam" id="PF01833">
    <property type="entry name" value="TIG"/>
    <property type="match status" value="1"/>
</dbReference>
<dbReference type="InterPro" id="IPR003961">
    <property type="entry name" value="FN3_dom"/>
</dbReference>
<dbReference type="InterPro" id="IPR021720">
    <property type="entry name" value="Malectin_dom"/>
</dbReference>
<dbReference type="InterPro" id="IPR015915">
    <property type="entry name" value="Kelch-typ_b-propeller"/>
</dbReference>
<dbReference type="InterPro" id="IPR022409">
    <property type="entry name" value="PKD/Chitinase_dom"/>
</dbReference>
<dbReference type="InterPro" id="IPR036116">
    <property type="entry name" value="FN3_sf"/>
</dbReference>
<evidence type="ECO:0000256" key="1">
    <source>
        <dbReference type="ARBA" id="ARBA00022441"/>
    </source>
</evidence>
<dbReference type="InterPro" id="IPR011042">
    <property type="entry name" value="6-blade_b-propeller_TolB-like"/>
</dbReference>
<dbReference type="InterPro" id="IPR015919">
    <property type="entry name" value="Cadherin-like_sf"/>
</dbReference>
<reference evidence="6" key="1">
    <citation type="submission" date="2022-07" db="EMBL/GenBank/DDBJ databases">
        <title>Gramela sediminis sp. nov., isolated from deep-sea sediment of the Indian Ocean.</title>
        <authorList>
            <person name="Shi H."/>
        </authorList>
    </citation>
    <scope>NUCLEOTIDE SEQUENCE</scope>
    <source>
        <strain evidence="6">GC03-9</strain>
    </source>
</reference>
<feature type="compositionally biased region" description="Acidic residues" evidence="3">
    <location>
        <begin position="620"/>
        <end position="634"/>
    </location>
</feature>
<dbReference type="SMART" id="SM00612">
    <property type="entry name" value="Kelch"/>
    <property type="match status" value="4"/>
</dbReference>
<dbReference type="SUPFAM" id="SSF49265">
    <property type="entry name" value="Fibronectin type III"/>
    <property type="match status" value="1"/>
</dbReference>
<keyword evidence="7" id="KW-1185">Reference proteome</keyword>
<dbReference type="Pfam" id="PF17957">
    <property type="entry name" value="Big_7"/>
    <property type="match status" value="8"/>
</dbReference>
<dbReference type="SUPFAM" id="SSF49313">
    <property type="entry name" value="Cadherin-like"/>
    <property type="match status" value="5"/>
</dbReference>
<feature type="domain" description="Fibronectin type-III" evidence="5">
    <location>
        <begin position="3485"/>
        <end position="3579"/>
    </location>
</feature>